<name>A0A8S5NWZ5_9CAUD</name>
<sequence>MTIFSLPKPQPKDPQVQRLERMLLNGIRLKPNLNRELKK</sequence>
<dbReference type="EMBL" id="BK015279">
    <property type="protein sequence ID" value="DAD99289.1"/>
    <property type="molecule type" value="Genomic_DNA"/>
</dbReference>
<organism evidence="1">
    <name type="scientific">Myoviridae sp. ctzUB9</name>
    <dbReference type="NCBI Taxonomy" id="2825213"/>
    <lineage>
        <taxon>Viruses</taxon>
        <taxon>Duplodnaviria</taxon>
        <taxon>Heunggongvirae</taxon>
        <taxon>Uroviricota</taxon>
        <taxon>Caudoviricetes</taxon>
    </lineage>
</organism>
<proteinExistence type="predicted"/>
<protein>
    <submittedName>
        <fullName evidence="1">Uncharacterized protein</fullName>
    </submittedName>
</protein>
<evidence type="ECO:0000313" key="1">
    <source>
        <dbReference type="EMBL" id="DAD99289.1"/>
    </source>
</evidence>
<accession>A0A8S5NWZ5</accession>
<reference evidence="1" key="1">
    <citation type="journal article" date="2021" name="Proc. Natl. Acad. Sci. U.S.A.">
        <title>A Catalog of Tens of Thousands of Viruses from Human Metagenomes Reveals Hidden Associations with Chronic Diseases.</title>
        <authorList>
            <person name="Tisza M.J."/>
            <person name="Buck C.B."/>
        </authorList>
    </citation>
    <scope>NUCLEOTIDE SEQUENCE</scope>
    <source>
        <strain evidence="1">CtzUB9</strain>
    </source>
</reference>